<evidence type="ECO:0000256" key="1">
    <source>
        <dbReference type="SAM" id="Phobius"/>
    </source>
</evidence>
<organism evidence="2 3">
    <name type="scientific">Pedobacter fastidiosus</name>
    <dbReference type="NCBI Taxonomy" id="2765361"/>
    <lineage>
        <taxon>Bacteria</taxon>
        <taxon>Pseudomonadati</taxon>
        <taxon>Bacteroidota</taxon>
        <taxon>Sphingobacteriia</taxon>
        <taxon>Sphingobacteriales</taxon>
        <taxon>Sphingobacteriaceae</taxon>
        <taxon>Pedobacter</taxon>
    </lineage>
</organism>
<dbReference type="InterPro" id="IPR024294">
    <property type="entry name" value="DUF3810"/>
</dbReference>
<keyword evidence="1" id="KW-1133">Transmembrane helix</keyword>
<protein>
    <submittedName>
        <fullName evidence="2">DUF3810 domain-containing protein</fullName>
    </submittedName>
</protein>
<sequence>MFKSPLSIVFKHSVYKTLLVSISITILIYFFGQFPSQVQKYYSAGLYPIISSSLRFISSIFPFAIGDIIYALLIVFVFYKIIKFYQKIRKKELHKSHRITVPLQVLNFFLILNIIFKIVWGLNYSRPTISEELGIGNKKYNVKELVLLGNYFVQKTNDQKIQTTKQGKIPTYTIQELESLSASAYQLRERQNAVFRYKNPCVKSVLNSWIISKVGIEGYYAPLSGEANINMNLPDFVKPYVTCHEIAHQLGIAYEDEANLLGYLTASNSNNVYYKYSANYEMLRYILFEIRMKSPDDYKLLYDKLSAGVLADFKTEKEFWRKYNGDMFGYMDAAFDRFLKLNNQKKGIDSYQDIVIWLWNIHKKEITP</sequence>
<keyword evidence="1" id="KW-0812">Transmembrane</keyword>
<comment type="caution">
    <text evidence="2">The sequence shown here is derived from an EMBL/GenBank/DDBJ whole genome shotgun (WGS) entry which is preliminary data.</text>
</comment>
<reference evidence="2 3" key="1">
    <citation type="submission" date="2020-08" db="EMBL/GenBank/DDBJ databases">
        <authorList>
            <person name="Sun Q."/>
            <person name="Inoue M."/>
        </authorList>
    </citation>
    <scope>NUCLEOTIDE SEQUENCE [LARGE SCALE GENOMIC DNA]</scope>
    <source>
        <strain evidence="2 3">CCM 8938</strain>
    </source>
</reference>
<keyword evidence="3" id="KW-1185">Reference proteome</keyword>
<name>A0ABR7KP32_9SPHI</name>
<keyword evidence="1" id="KW-0472">Membrane</keyword>
<accession>A0ABR7KP32</accession>
<feature type="transmembrane region" description="Helical" evidence="1">
    <location>
        <begin position="12"/>
        <end position="32"/>
    </location>
</feature>
<dbReference type="Pfam" id="PF12725">
    <property type="entry name" value="DUF3810"/>
    <property type="match status" value="1"/>
</dbReference>
<proteinExistence type="predicted"/>
<feature type="transmembrane region" description="Helical" evidence="1">
    <location>
        <begin position="56"/>
        <end position="79"/>
    </location>
</feature>
<dbReference type="Proteomes" id="UP000652755">
    <property type="component" value="Unassembled WGS sequence"/>
</dbReference>
<dbReference type="EMBL" id="JACRYL010000004">
    <property type="protein sequence ID" value="MBC6109844.1"/>
    <property type="molecule type" value="Genomic_DNA"/>
</dbReference>
<gene>
    <name evidence="2" type="ORF">H7U22_05365</name>
</gene>
<feature type="transmembrane region" description="Helical" evidence="1">
    <location>
        <begin position="99"/>
        <end position="120"/>
    </location>
</feature>
<evidence type="ECO:0000313" key="3">
    <source>
        <dbReference type="Proteomes" id="UP000652755"/>
    </source>
</evidence>
<evidence type="ECO:0000313" key="2">
    <source>
        <dbReference type="EMBL" id="MBC6109844.1"/>
    </source>
</evidence>